<evidence type="ECO:0000256" key="1">
    <source>
        <dbReference type="SAM" id="MobiDB-lite"/>
    </source>
</evidence>
<proteinExistence type="predicted"/>
<sequence length="174" mass="19144">GPLAPADAAAVLRWRGDPASDPRRLARRRPDGRRLGQDGDQPHSDRKWKSTHNAPGGGPASAGRPAEGRRARGGPHRRDRRRQTHPGPGPALPPGGAARGGGGPRGRRGRRGDYRHHPHRGPDRRGDGGPDRRRRRRAGADRHGQGGRPRRLHHRHPGRGQERWPLRDLAAWGM</sequence>
<feature type="compositionally biased region" description="Basic and acidic residues" evidence="1">
    <location>
        <begin position="14"/>
        <end position="48"/>
    </location>
</feature>
<feature type="compositionally biased region" description="Basic residues" evidence="1">
    <location>
        <begin position="148"/>
        <end position="158"/>
    </location>
</feature>
<gene>
    <name evidence="2" type="ORF">AVDCRST_MAG41-553</name>
</gene>
<feature type="non-terminal residue" evidence="2">
    <location>
        <position position="174"/>
    </location>
</feature>
<feature type="region of interest" description="Disordered" evidence="1">
    <location>
        <begin position="1"/>
        <end position="174"/>
    </location>
</feature>
<protein>
    <submittedName>
        <fullName evidence="2">Cyclic pyranopterin monophosphate synthase accessory protein</fullName>
    </submittedName>
</protein>
<dbReference type="AlphaFoldDB" id="A0A6J4HE94"/>
<feature type="compositionally biased region" description="Basic residues" evidence="1">
    <location>
        <begin position="71"/>
        <end position="84"/>
    </location>
</feature>
<accession>A0A6J4HE94</accession>
<reference evidence="2" key="1">
    <citation type="submission" date="2020-02" db="EMBL/GenBank/DDBJ databases">
        <authorList>
            <person name="Meier V. D."/>
        </authorList>
    </citation>
    <scope>NUCLEOTIDE SEQUENCE</scope>
    <source>
        <strain evidence="2">AVDCRST_MAG41</strain>
    </source>
</reference>
<feature type="compositionally biased region" description="Basic and acidic residues" evidence="1">
    <location>
        <begin position="120"/>
        <end position="131"/>
    </location>
</feature>
<dbReference type="EMBL" id="CADCTP010000056">
    <property type="protein sequence ID" value="CAA9222356.1"/>
    <property type="molecule type" value="Genomic_DNA"/>
</dbReference>
<feature type="compositionally biased region" description="Basic residues" evidence="1">
    <location>
        <begin position="105"/>
        <end position="119"/>
    </location>
</feature>
<feature type="non-terminal residue" evidence="2">
    <location>
        <position position="1"/>
    </location>
</feature>
<evidence type="ECO:0000313" key="2">
    <source>
        <dbReference type="EMBL" id="CAA9222356.1"/>
    </source>
</evidence>
<organism evidence="2">
    <name type="scientific">uncultured Mycobacteriales bacterium</name>
    <dbReference type="NCBI Taxonomy" id="581187"/>
    <lineage>
        <taxon>Bacteria</taxon>
        <taxon>Bacillati</taxon>
        <taxon>Actinomycetota</taxon>
        <taxon>Actinomycetes</taxon>
        <taxon>Mycobacteriales</taxon>
        <taxon>environmental samples</taxon>
    </lineage>
</organism>
<name>A0A6J4HE94_9ACTN</name>